<proteinExistence type="predicted"/>
<accession>A0A0S7ENR1</accession>
<organism evidence="1">
    <name type="scientific">Poeciliopsis prolifica</name>
    <name type="common">blackstripe livebearer</name>
    <dbReference type="NCBI Taxonomy" id="188132"/>
    <lineage>
        <taxon>Eukaryota</taxon>
        <taxon>Metazoa</taxon>
        <taxon>Chordata</taxon>
        <taxon>Craniata</taxon>
        <taxon>Vertebrata</taxon>
        <taxon>Euteleostomi</taxon>
        <taxon>Actinopterygii</taxon>
        <taxon>Neopterygii</taxon>
        <taxon>Teleostei</taxon>
        <taxon>Neoteleostei</taxon>
        <taxon>Acanthomorphata</taxon>
        <taxon>Ovalentaria</taxon>
        <taxon>Atherinomorphae</taxon>
        <taxon>Cyprinodontiformes</taxon>
        <taxon>Poeciliidae</taxon>
        <taxon>Poeciliinae</taxon>
        <taxon>Poeciliopsis</taxon>
    </lineage>
</organism>
<dbReference type="EMBL" id="GBYX01474751">
    <property type="protein sequence ID" value="JAO06916.1"/>
    <property type="molecule type" value="Transcribed_RNA"/>
</dbReference>
<gene>
    <name evidence="1" type="primary">PPUP7457</name>
</gene>
<evidence type="ECO:0000313" key="1">
    <source>
        <dbReference type="EMBL" id="JAO06916.1"/>
    </source>
</evidence>
<protein>
    <submittedName>
        <fullName evidence="1">PPUP7457</fullName>
    </submittedName>
</protein>
<name>A0A0S7ENR1_9TELE</name>
<dbReference type="AlphaFoldDB" id="A0A0S7ENR1"/>
<sequence length="101" mass="11231">MCVCKCHILAHHWCSTECACLSLYFSEIHSCPQWSSVAENQASAPIPYPTALHNKEIAVFKLLEHQSFVPICLFQHVLLCFIKCSCCTAVTAVEDRSVSAT</sequence>
<reference evidence="1" key="1">
    <citation type="submission" date="2014-12" db="EMBL/GenBank/DDBJ databases">
        <title>Parallel Evolution in Life History Adaptation Evident in the Tissue-Specific Poeciliopsis prolifica transcriptome.</title>
        <authorList>
            <person name="Jue N.K."/>
            <person name="Foley R.J."/>
            <person name="Obergfell C."/>
            <person name="Reznick D.N."/>
            <person name="O'Neill R.J."/>
            <person name="O'Neill M.J."/>
        </authorList>
    </citation>
    <scope>NUCLEOTIDE SEQUENCE</scope>
</reference>